<evidence type="ECO:0000256" key="1">
    <source>
        <dbReference type="SAM" id="Phobius"/>
    </source>
</evidence>
<dbReference type="AlphaFoldDB" id="A0A9K3IYB0"/>
<name>A0A9K3IYB0_HELAN</name>
<protein>
    <submittedName>
        <fullName evidence="2">Uncharacterized protein</fullName>
    </submittedName>
</protein>
<dbReference type="EMBL" id="MNCJ02000320">
    <property type="protein sequence ID" value="KAF5805017.1"/>
    <property type="molecule type" value="Genomic_DNA"/>
</dbReference>
<gene>
    <name evidence="2" type="ORF">HanXRQr2_Chr05g0203981</name>
</gene>
<keyword evidence="1" id="KW-1133">Transmembrane helix</keyword>
<feature type="transmembrane region" description="Helical" evidence="1">
    <location>
        <begin position="20"/>
        <end position="38"/>
    </location>
</feature>
<sequence>MSSLHVLTFEYKWMLTKSFTIVVIMAAAAAAGLIKFGIDFSSFLKADLVHFAKFEATQDHFILM</sequence>
<dbReference type="Gramene" id="mRNA:HanXRQr2_Chr05g0203981">
    <property type="protein sequence ID" value="CDS:HanXRQr2_Chr05g0203981.1"/>
    <property type="gene ID" value="HanXRQr2_Chr05g0203981"/>
</dbReference>
<reference evidence="2" key="1">
    <citation type="journal article" date="2017" name="Nature">
        <title>The sunflower genome provides insights into oil metabolism, flowering and Asterid evolution.</title>
        <authorList>
            <person name="Badouin H."/>
            <person name="Gouzy J."/>
            <person name="Grassa C.J."/>
            <person name="Murat F."/>
            <person name="Staton S.E."/>
            <person name="Cottret L."/>
            <person name="Lelandais-Briere C."/>
            <person name="Owens G.L."/>
            <person name="Carrere S."/>
            <person name="Mayjonade B."/>
            <person name="Legrand L."/>
            <person name="Gill N."/>
            <person name="Kane N.C."/>
            <person name="Bowers J.E."/>
            <person name="Hubner S."/>
            <person name="Bellec A."/>
            <person name="Berard A."/>
            <person name="Berges H."/>
            <person name="Blanchet N."/>
            <person name="Boniface M.C."/>
            <person name="Brunel D."/>
            <person name="Catrice O."/>
            <person name="Chaidir N."/>
            <person name="Claudel C."/>
            <person name="Donnadieu C."/>
            <person name="Faraut T."/>
            <person name="Fievet G."/>
            <person name="Helmstetter N."/>
            <person name="King M."/>
            <person name="Knapp S.J."/>
            <person name="Lai Z."/>
            <person name="Le Paslier M.C."/>
            <person name="Lippi Y."/>
            <person name="Lorenzon L."/>
            <person name="Mandel J.R."/>
            <person name="Marage G."/>
            <person name="Marchand G."/>
            <person name="Marquand E."/>
            <person name="Bret-Mestries E."/>
            <person name="Morien E."/>
            <person name="Nambeesan S."/>
            <person name="Nguyen T."/>
            <person name="Pegot-Espagnet P."/>
            <person name="Pouilly N."/>
            <person name="Raftis F."/>
            <person name="Sallet E."/>
            <person name="Schiex T."/>
            <person name="Thomas J."/>
            <person name="Vandecasteele C."/>
            <person name="Vares D."/>
            <person name="Vear F."/>
            <person name="Vautrin S."/>
            <person name="Crespi M."/>
            <person name="Mangin B."/>
            <person name="Burke J.M."/>
            <person name="Salse J."/>
            <person name="Munos S."/>
            <person name="Vincourt P."/>
            <person name="Rieseberg L.H."/>
            <person name="Langlade N.B."/>
        </authorList>
    </citation>
    <scope>NUCLEOTIDE SEQUENCE</scope>
    <source>
        <tissue evidence="2">Leaves</tissue>
    </source>
</reference>
<keyword evidence="1" id="KW-0812">Transmembrane</keyword>
<accession>A0A9K3IYB0</accession>
<dbReference type="Proteomes" id="UP000215914">
    <property type="component" value="Unassembled WGS sequence"/>
</dbReference>
<proteinExistence type="predicted"/>
<organism evidence="2 3">
    <name type="scientific">Helianthus annuus</name>
    <name type="common">Common sunflower</name>
    <dbReference type="NCBI Taxonomy" id="4232"/>
    <lineage>
        <taxon>Eukaryota</taxon>
        <taxon>Viridiplantae</taxon>
        <taxon>Streptophyta</taxon>
        <taxon>Embryophyta</taxon>
        <taxon>Tracheophyta</taxon>
        <taxon>Spermatophyta</taxon>
        <taxon>Magnoliopsida</taxon>
        <taxon>eudicotyledons</taxon>
        <taxon>Gunneridae</taxon>
        <taxon>Pentapetalae</taxon>
        <taxon>asterids</taxon>
        <taxon>campanulids</taxon>
        <taxon>Asterales</taxon>
        <taxon>Asteraceae</taxon>
        <taxon>Asteroideae</taxon>
        <taxon>Heliantheae alliance</taxon>
        <taxon>Heliantheae</taxon>
        <taxon>Helianthus</taxon>
    </lineage>
</organism>
<comment type="caution">
    <text evidence="2">The sequence shown here is derived from an EMBL/GenBank/DDBJ whole genome shotgun (WGS) entry which is preliminary data.</text>
</comment>
<evidence type="ECO:0000313" key="2">
    <source>
        <dbReference type="EMBL" id="KAF5805017.1"/>
    </source>
</evidence>
<keyword evidence="1" id="KW-0472">Membrane</keyword>
<reference evidence="2" key="2">
    <citation type="submission" date="2020-06" db="EMBL/GenBank/DDBJ databases">
        <title>Helianthus annuus Genome sequencing and assembly Release 2.</title>
        <authorList>
            <person name="Gouzy J."/>
            <person name="Langlade N."/>
            <person name="Munos S."/>
        </authorList>
    </citation>
    <scope>NUCLEOTIDE SEQUENCE</scope>
    <source>
        <tissue evidence="2">Leaves</tissue>
    </source>
</reference>
<evidence type="ECO:0000313" key="3">
    <source>
        <dbReference type="Proteomes" id="UP000215914"/>
    </source>
</evidence>
<keyword evidence="3" id="KW-1185">Reference proteome</keyword>